<protein>
    <submittedName>
        <fullName evidence="6">ABC transporter ATP-binding protein</fullName>
    </submittedName>
</protein>
<sequence length="301" mass="33511">MALLQATDLAKRFGNTNAVKGISFTIEEGKCVSLLGPNGAGKTSTLKMLSGLLKPTSGTILFQGKQNADLRPFIGYLPQYPAFYNWMSGKEFLVLVGVLAKLGRKEAEKRSEELLERVGLGEAKKRRIGGYSGGMKQRLGLAQALIHRPKLLILDEPVSALDPLGRREVLDMMREMKQETTILFSTHVLHDAQEISDDLLIMHDGKIAVSGDMNQVIRQHQQPIIKVEFESSADNWLQTIKSYHFVSEVTIQGYEASIVLTDMDMGKQTLLKEIAEHGLPIRKFEIAQTSLEDLFMKVVKA</sequence>
<evidence type="ECO:0000313" key="6">
    <source>
        <dbReference type="EMBL" id="NEY70988.1"/>
    </source>
</evidence>
<evidence type="ECO:0000256" key="3">
    <source>
        <dbReference type="ARBA" id="ARBA00022741"/>
    </source>
</evidence>
<dbReference type="PANTHER" id="PTHR43335">
    <property type="entry name" value="ABC TRANSPORTER, ATP-BINDING PROTEIN"/>
    <property type="match status" value="1"/>
</dbReference>
<comment type="similarity">
    <text evidence="1">Belongs to the ABC transporter superfamily.</text>
</comment>
<evidence type="ECO:0000259" key="5">
    <source>
        <dbReference type="PROSITE" id="PS50893"/>
    </source>
</evidence>
<evidence type="ECO:0000313" key="7">
    <source>
        <dbReference type="Proteomes" id="UP000481043"/>
    </source>
</evidence>
<dbReference type="GO" id="GO:0016887">
    <property type="term" value="F:ATP hydrolysis activity"/>
    <property type="evidence" value="ECO:0007669"/>
    <property type="project" value="InterPro"/>
</dbReference>
<reference evidence="6 7" key="1">
    <citation type="submission" date="2020-02" db="EMBL/GenBank/DDBJ databases">
        <title>Bacillus aquiflavi sp. nov., isolated from yellow water of strong flavor Chinese baijiu in Yibin region of China.</title>
        <authorList>
            <person name="Xie J."/>
        </authorList>
    </citation>
    <scope>NUCLEOTIDE SEQUENCE [LARGE SCALE GENOMIC DNA]</scope>
    <source>
        <strain evidence="6 7">SA4</strain>
    </source>
</reference>
<dbReference type="SUPFAM" id="SSF52540">
    <property type="entry name" value="P-loop containing nucleoside triphosphate hydrolases"/>
    <property type="match status" value="1"/>
</dbReference>
<evidence type="ECO:0000256" key="2">
    <source>
        <dbReference type="ARBA" id="ARBA00022448"/>
    </source>
</evidence>
<proteinExistence type="inferred from homology"/>
<dbReference type="PROSITE" id="PS00211">
    <property type="entry name" value="ABC_TRANSPORTER_1"/>
    <property type="match status" value="1"/>
</dbReference>
<dbReference type="InterPro" id="IPR017871">
    <property type="entry name" value="ABC_transporter-like_CS"/>
</dbReference>
<keyword evidence="2" id="KW-0813">Transport</keyword>
<dbReference type="GO" id="GO:0005524">
    <property type="term" value="F:ATP binding"/>
    <property type="evidence" value="ECO:0007669"/>
    <property type="project" value="UniProtKB-KW"/>
</dbReference>
<evidence type="ECO:0000256" key="1">
    <source>
        <dbReference type="ARBA" id="ARBA00005417"/>
    </source>
</evidence>
<dbReference type="Gene3D" id="3.40.50.300">
    <property type="entry name" value="P-loop containing nucleotide triphosphate hydrolases"/>
    <property type="match status" value="1"/>
</dbReference>
<dbReference type="Proteomes" id="UP000481043">
    <property type="component" value="Unassembled WGS sequence"/>
</dbReference>
<accession>A0A6M0Q7A3</accession>
<feature type="domain" description="ABC transporter" evidence="5">
    <location>
        <begin position="4"/>
        <end position="229"/>
    </location>
</feature>
<dbReference type="PROSITE" id="PS50893">
    <property type="entry name" value="ABC_TRANSPORTER_2"/>
    <property type="match status" value="1"/>
</dbReference>
<dbReference type="InterPro" id="IPR003593">
    <property type="entry name" value="AAA+_ATPase"/>
</dbReference>
<dbReference type="CDD" id="cd03230">
    <property type="entry name" value="ABC_DR_subfamily_A"/>
    <property type="match status" value="1"/>
</dbReference>
<dbReference type="PANTHER" id="PTHR43335:SF11">
    <property type="entry name" value="ABC TRANSPORTER RELATED"/>
    <property type="match status" value="1"/>
</dbReference>
<dbReference type="Pfam" id="PF00005">
    <property type="entry name" value="ABC_tran"/>
    <property type="match status" value="1"/>
</dbReference>
<dbReference type="InterPro" id="IPR003439">
    <property type="entry name" value="ABC_transporter-like_ATP-bd"/>
</dbReference>
<gene>
    <name evidence="6" type="ORF">G4D63_04445</name>
</gene>
<dbReference type="InterPro" id="IPR025302">
    <property type="entry name" value="DrrA1/2-like_C"/>
</dbReference>
<keyword evidence="7" id="KW-1185">Reference proteome</keyword>
<organism evidence="6 7">
    <name type="scientific">Bacillus mesophilus</name>
    <dbReference type="NCBI Taxonomy" id="1808955"/>
    <lineage>
        <taxon>Bacteria</taxon>
        <taxon>Bacillati</taxon>
        <taxon>Bacillota</taxon>
        <taxon>Bacilli</taxon>
        <taxon>Bacillales</taxon>
        <taxon>Bacillaceae</taxon>
        <taxon>Bacillus</taxon>
    </lineage>
</organism>
<keyword evidence="3" id="KW-0547">Nucleotide-binding</keyword>
<keyword evidence="4 6" id="KW-0067">ATP-binding</keyword>
<comment type="caution">
    <text evidence="6">The sequence shown here is derived from an EMBL/GenBank/DDBJ whole genome shotgun (WGS) entry which is preliminary data.</text>
</comment>
<name>A0A6M0Q7A3_9BACI</name>
<evidence type="ECO:0000256" key="4">
    <source>
        <dbReference type="ARBA" id="ARBA00022840"/>
    </source>
</evidence>
<dbReference type="InterPro" id="IPR027417">
    <property type="entry name" value="P-loop_NTPase"/>
</dbReference>
<dbReference type="EMBL" id="JAAIWM010000001">
    <property type="protein sequence ID" value="NEY70988.1"/>
    <property type="molecule type" value="Genomic_DNA"/>
</dbReference>
<dbReference type="AlphaFoldDB" id="A0A6M0Q7A3"/>
<dbReference type="Pfam" id="PF13732">
    <property type="entry name" value="DrrA1-3_C"/>
    <property type="match status" value="1"/>
</dbReference>
<dbReference type="RefSeq" id="WP_163178074.1">
    <property type="nucleotide sequence ID" value="NZ_JAAIWM010000001.1"/>
</dbReference>
<dbReference type="SMART" id="SM00382">
    <property type="entry name" value="AAA"/>
    <property type="match status" value="1"/>
</dbReference>